<organism evidence="1 2">
    <name type="scientific">Roseateles subflavus</name>
    <dbReference type="NCBI Taxonomy" id="3053353"/>
    <lineage>
        <taxon>Bacteria</taxon>
        <taxon>Pseudomonadati</taxon>
        <taxon>Pseudomonadota</taxon>
        <taxon>Betaproteobacteria</taxon>
        <taxon>Burkholderiales</taxon>
        <taxon>Sphaerotilaceae</taxon>
        <taxon>Roseateles</taxon>
    </lineage>
</organism>
<evidence type="ECO:0000313" key="1">
    <source>
        <dbReference type="EMBL" id="MDL5034277.1"/>
    </source>
</evidence>
<evidence type="ECO:0000313" key="2">
    <source>
        <dbReference type="Proteomes" id="UP001238603"/>
    </source>
</evidence>
<dbReference type="RefSeq" id="WP_285984353.1">
    <property type="nucleotide sequence ID" value="NZ_JASVDS010000008.1"/>
</dbReference>
<sequence>MLTTNQVVLARLLAANAISKASRTPVEPPQRQVMEALREAIAGKQRELEALVLAGQLDSEAYRETKRQVERWNQAWTSNR</sequence>
<gene>
    <name evidence="1" type="ORF">QRD43_20415</name>
</gene>
<reference evidence="1 2" key="1">
    <citation type="submission" date="2023-06" db="EMBL/GenBank/DDBJ databases">
        <title>Pelomonas sp. APW6 16S ribosomal RNA gene genome sequencing and assembly.</title>
        <authorList>
            <person name="Woo H."/>
        </authorList>
    </citation>
    <scope>NUCLEOTIDE SEQUENCE [LARGE SCALE GENOMIC DNA]</scope>
    <source>
        <strain evidence="1 2">APW6</strain>
    </source>
</reference>
<dbReference type="Proteomes" id="UP001238603">
    <property type="component" value="Unassembled WGS sequence"/>
</dbReference>
<protein>
    <submittedName>
        <fullName evidence="1">Uncharacterized protein</fullName>
    </submittedName>
</protein>
<dbReference type="EMBL" id="JASVDS010000008">
    <property type="protein sequence ID" value="MDL5034277.1"/>
    <property type="molecule type" value="Genomic_DNA"/>
</dbReference>
<keyword evidence="2" id="KW-1185">Reference proteome</keyword>
<name>A0ABT7LN38_9BURK</name>
<comment type="caution">
    <text evidence="1">The sequence shown here is derived from an EMBL/GenBank/DDBJ whole genome shotgun (WGS) entry which is preliminary data.</text>
</comment>
<accession>A0ABT7LN38</accession>
<proteinExistence type="predicted"/>